<dbReference type="GO" id="GO:0003677">
    <property type="term" value="F:DNA binding"/>
    <property type="evidence" value="ECO:0007669"/>
    <property type="project" value="InterPro"/>
</dbReference>
<dbReference type="SMART" id="SM00850">
    <property type="entry name" value="LytTR"/>
    <property type="match status" value="1"/>
</dbReference>
<dbReference type="HOGENOM" id="CLU_089931_0_0_9"/>
<dbReference type="InterPro" id="IPR007492">
    <property type="entry name" value="LytTR_DNA-bd_dom"/>
</dbReference>
<dbReference type="GO" id="GO:0000156">
    <property type="term" value="F:phosphorelay response regulator activity"/>
    <property type="evidence" value="ECO:0007669"/>
    <property type="project" value="InterPro"/>
</dbReference>
<dbReference type="AlphaFoldDB" id="B1HYQ8"/>
<dbReference type="Gene3D" id="2.20.25.10">
    <property type="match status" value="1"/>
</dbReference>
<dbReference type="Proteomes" id="UP000002164">
    <property type="component" value="Chromosome"/>
</dbReference>
<dbReference type="PANTHER" id="PTHR37299:SF4">
    <property type="entry name" value="TRANSCRIPTIONAL REGULATOR"/>
    <property type="match status" value="1"/>
</dbReference>
<dbReference type="Gene3D" id="2.40.50.40">
    <property type="match status" value="1"/>
</dbReference>
<organism evidence="2 3">
    <name type="scientific">Lysinibacillus sphaericus (strain C3-41)</name>
    <dbReference type="NCBI Taxonomy" id="444177"/>
    <lineage>
        <taxon>Bacteria</taxon>
        <taxon>Bacillati</taxon>
        <taxon>Bacillota</taxon>
        <taxon>Bacilli</taxon>
        <taxon>Bacillales</taxon>
        <taxon>Bacillaceae</taxon>
        <taxon>Lysinibacillus</taxon>
    </lineage>
</organism>
<proteinExistence type="predicted"/>
<evidence type="ECO:0000313" key="3">
    <source>
        <dbReference type="Proteomes" id="UP000002164"/>
    </source>
</evidence>
<accession>B1HYQ8</accession>
<dbReference type="KEGG" id="lsp:Bsph_4324"/>
<dbReference type="PANTHER" id="PTHR37299">
    <property type="entry name" value="TRANSCRIPTIONAL REGULATOR-RELATED"/>
    <property type="match status" value="1"/>
</dbReference>
<protein>
    <submittedName>
        <fullName evidence="2">Transcriptional regulatory protein</fullName>
    </submittedName>
</protein>
<evidence type="ECO:0000259" key="1">
    <source>
        <dbReference type="PROSITE" id="PS50930"/>
    </source>
</evidence>
<evidence type="ECO:0000313" key="2">
    <source>
        <dbReference type="EMBL" id="ACA41781.1"/>
    </source>
</evidence>
<reference evidence="2 3" key="1">
    <citation type="journal article" date="2008" name="J. Bacteriol.">
        <title>Complete genome sequence of the mosquitocidal bacterium Bacillus sphaericus C3-41 and comparison with those of closely related Bacillus species.</title>
        <authorList>
            <person name="Hu X."/>
            <person name="Fan W."/>
            <person name="Han B."/>
            <person name="Liu H."/>
            <person name="Zheng D."/>
            <person name="Li Q."/>
            <person name="Dong W."/>
            <person name="Yan J."/>
            <person name="Gao M."/>
            <person name="Berry C."/>
            <person name="Yuan Z."/>
        </authorList>
    </citation>
    <scope>NUCLEOTIDE SEQUENCE [LARGE SCALE GENOMIC DNA]</scope>
    <source>
        <strain evidence="2 3">C3-41</strain>
    </source>
</reference>
<sequence length="219" mass="25382">MFKVEPKQIEEIMEIIKEFFPENTSIAISDTNEYLYYQPSKKVDLKIKPGDPIKEGSAAHKALSYGQKISSYIEPDVFGVAYYGMSIPLMEEGETKGAITAIFPQKPSAFLTNYITIKIDDCWYPIKHDQVIYLETQLRKTFVKTMSREGYHRLNLSDLELFLAPDSFIRCHRSYIVNIDYIDEIQPDSHSTFLLIMKDGTRIPVSQRYASYFRRSLGF</sequence>
<gene>
    <name evidence="2" type="ordered locus">Bsph_4324</name>
</gene>
<dbReference type="PROSITE" id="PS50930">
    <property type="entry name" value="HTH_LYTTR"/>
    <property type="match status" value="1"/>
</dbReference>
<feature type="domain" description="HTH LytTR-type" evidence="1">
    <location>
        <begin position="115"/>
        <end position="219"/>
    </location>
</feature>
<dbReference type="Pfam" id="PF04397">
    <property type="entry name" value="LytTR"/>
    <property type="match status" value="1"/>
</dbReference>
<name>B1HYQ8_LYSSC</name>
<dbReference type="EMBL" id="CP000817">
    <property type="protein sequence ID" value="ACA41781.1"/>
    <property type="molecule type" value="Genomic_DNA"/>
</dbReference>
<dbReference type="InterPro" id="IPR046947">
    <property type="entry name" value="LytR-like"/>
</dbReference>
<dbReference type="EnsemblBacteria" id="ACA41781">
    <property type="protein sequence ID" value="ACA41781"/>
    <property type="gene ID" value="Bsph_4324"/>
</dbReference>